<keyword evidence="5" id="KW-1185">Reference proteome</keyword>
<gene>
    <name evidence="4" type="primary">Dscam2_82</name>
    <name evidence="4" type="ORF">AVEN_52618_1</name>
</gene>
<dbReference type="GO" id="GO:0007420">
    <property type="term" value="P:brain development"/>
    <property type="evidence" value="ECO:0007669"/>
    <property type="project" value="TreeGrafter"/>
</dbReference>
<dbReference type="InterPro" id="IPR013098">
    <property type="entry name" value="Ig_I-set"/>
</dbReference>
<evidence type="ECO:0000256" key="1">
    <source>
        <dbReference type="ARBA" id="ARBA00022737"/>
    </source>
</evidence>
<dbReference type="InterPro" id="IPR007110">
    <property type="entry name" value="Ig-like_dom"/>
</dbReference>
<sequence>MDHVIRRWRIPKDFDPVLALILGFADSRFNPGSIKFGGCDSAGKDARGPIFRNEPPSRIEFSNSSGTEIRCNADGLPTPTISWQTKDGAVVEDMPGLRHARSDGTLVFPPFSKSDYRQEVHDTVYQCVASNDVGIILSKEVHVRGVMKQHFTPQEFDAFVVKGNTAVLKCHLPSFVREYVVVDSWIRNDGHILKMTENKARSYTVLRSGELLIHEIQQKDSNWSYRCQTRHRLTGEMVTSVSSGKIVVTETGTAAKPYARKIEMSNGLNYGNTYFGN</sequence>
<dbReference type="GO" id="GO:0098632">
    <property type="term" value="F:cell-cell adhesion mediator activity"/>
    <property type="evidence" value="ECO:0007669"/>
    <property type="project" value="TreeGrafter"/>
</dbReference>
<dbReference type="GO" id="GO:0030424">
    <property type="term" value="C:axon"/>
    <property type="evidence" value="ECO:0007669"/>
    <property type="project" value="TreeGrafter"/>
</dbReference>
<evidence type="ECO:0000256" key="2">
    <source>
        <dbReference type="ARBA" id="ARBA00023157"/>
    </source>
</evidence>
<dbReference type="OrthoDB" id="6408538at2759"/>
<name>A0A4Y2ES26_ARAVE</name>
<accession>A0A4Y2ES26</accession>
<reference evidence="4 5" key="1">
    <citation type="journal article" date="2019" name="Sci. Rep.">
        <title>Orb-weaving spider Araneus ventricosus genome elucidates the spidroin gene catalogue.</title>
        <authorList>
            <person name="Kono N."/>
            <person name="Nakamura H."/>
            <person name="Ohtoshi R."/>
            <person name="Moran D.A.P."/>
            <person name="Shinohara A."/>
            <person name="Yoshida Y."/>
            <person name="Fujiwara M."/>
            <person name="Mori M."/>
            <person name="Tomita M."/>
            <person name="Arakawa K."/>
        </authorList>
    </citation>
    <scope>NUCLEOTIDE SEQUENCE [LARGE SCALE GENOMIC DNA]</scope>
</reference>
<dbReference type="InterPro" id="IPR036179">
    <property type="entry name" value="Ig-like_dom_sf"/>
</dbReference>
<evidence type="ECO:0000259" key="3">
    <source>
        <dbReference type="PROSITE" id="PS50835"/>
    </source>
</evidence>
<organism evidence="4 5">
    <name type="scientific">Araneus ventricosus</name>
    <name type="common">Orbweaver spider</name>
    <name type="synonym">Epeira ventricosa</name>
    <dbReference type="NCBI Taxonomy" id="182803"/>
    <lineage>
        <taxon>Eukaryota</taxon>
        <taxon>Metazoa</taxon>
        <taxon>Ecdysozoa</taxon>
        <taxon>Arthropoda</taxon>
        <taxon>Chelicerata</taxon>
        <taxon>Arachnida</taxon>
        <taxon>Araneae</taxon>
        <taxon>Araneomorphae</taxon>
        <taxon>Entelegynae</taxon>
        <taxon>Araneoidea</taxon>
        <taxon>Araneidae</taxon>
        <taxon>Araneus</taxon>
    </lineage>
</organism>
<dbReference type="InterPro" id="IPR013783">
    <property type="entry name" value="Ig-like_fold"/>
</dbReference>
<feature type="domain" description="Ig-like" evidence="3">
    <location>
        <begin position="153"/>
        <end position="242"/>
    </location>
</feature>
<dbReference type="EMBL" id="BGPR01000669">
    <property type="protein sequence ID" value="GBM30826.1"/>
    <property type="molecule type" value="Genomic_DNA"/>
</dbReference>
<dbReference type="SUPFAM" id="SSF48726">
    <property type="entry name" value="Immunoglobulin"/>
    <property type="match status" value="2"/>
</dbReference>
<keyword evidence="2" id="KW-1015">Disulfide bond</keyword>
<evidence type="ECO:0000313" key="4">
    <source>
        <dbReference type="EMBL" id="GBM30826.1"/>
    </source>
</evidence>
<feature type="domain" description="Ig-like" evidence="3">
    <location>
        <begin position="49"/>
        <end position="142"/>
    </location>
</feature>
<proteinExistence type="predicted"/>
<protein>
    <submittedName>
        <fullName evidence="4">Down syndrome cell adhesion molecule-like protein Dscam2</fullName>
    </submittedName>
</protein>
<dbReference type="PROSITE" id="PS50835">
    <property type="entry name" value="IG_LIKE"/>
    <property type="match status" value="2"/>
</dbReference>
<comment type="caution">
    <text evidence="4">The sequence shown here is derived from an EMBL/GenBank/DDBJ whole genome shotgun (WGS) entry which is preliminary data.</text>
</comment>
<dbReference type="GO" id="GO:0007411">
    <property type="term" value="P:axon guidance"/>
    <property type="evidence" value="ECO:0007669"/>
    <property type="project" value="TreeGrafter"/>
</dbReference>
<dbReference type="PANTHER" id="PTHR44170:SF53">
    <property type="entry name" value="DS CELL ADHESION MOLECULE LIKE 1"/>
    <property type="match status" value="1"/>
</dbReference>
<keyword evidence="1" id="KW-0677">Repeat</keyword>
<dbReference type="Proteomes" id="UP000499080">
    <property type="component" value="Unassembled WGS sequence"/>
</dbReference>
<dbReference type="Gene3D" id="2.60.40.10">
    <property type="entry name" value="Immunoglobulins"/>
    <property type="match status" value="2"/>
</dbReference>
<dbReference type="AlphaFoldDB" id="A0A4Y2ES26"/>
<dbReference type="Pfam" id="PF07679">
    <property type="entry name" value="I-set"/>
    <property type="match status" value="1"/>
</dbReference>
<evidence type="ECO:0000313" key="5">
    <source>
        <dbReference type="Proteomes" id="UP000499080"/>
    </source>
</evidence>
<dbReference type="GO" id="GO:0005886">
    <property type="term" value="C:plasma membrane"/>
    <property type="evidence" value="ECO:0007669"/>
    <property type="project" value="TreeGrafter"/>
</dbReference>
<dbReference type="PANTHER" id="PTHR44170">
    <property type="entry name" value="PROTEIN SIDEKICK"/>
    <property type="match status" value="1"/>
</dbReference>